<name>A0A8S0RML2_OLEEU</name>
<sequence length="71" mass="8088">MKVPLLLDLKAYCEEGQEGKESEGSTQAKDASLVLFCFHNDMYNFDKDDIIVLRISIWLSITNTDLGLEFD</sequence>
<dbReference type="Proteomes" id="UP000594638">
    <property type="component" value="Unassembled WGS sequence"/>
</dbReference>
<proteinExistence type="predicted"/>
<reference evidence="1 2" key="1">
    <citation type="submission" date="2019-12" db="EMBL/GenBank/DDBJ databases">
        <authorList>
            <person name="Alioto T."/>
            <person name="Alioto T."/>
            <person name="Gomez Garrido J."/>
        </authorList>
    </citation>
    <scope>NUCLEOTIDE SEQUENCE [LARGE SCALE GENOMIC DNA]</scope>
</reference>
<evidence type="ECO:0000313" key="2">
    <source>
        <dbReference type="Proteomes" id="UP000594638"/>
    </source>
</evidence>
<keyword evidence="2" id="KW-1185">Reference proteome</keyword>
<organism evidence="1 2">
    <name type="scientific">Olea europaea subsp. europaea</name>
    <dbReference type="NCBI Taxonomy" id="158383"/>
    <lineage>
        <taxon>Eukaryota</taxon>
        <taxon>Viridiplantae</taxon>
        <taxon>Streptophyta</taxon>
        <taxon>Embryophyta</taxon>
        <taxon>Tracheophyta</taxon>
        <taxon>Spermatophyta</taxon>
        <taxon>Magnoliopsida</taxon>
        <taxon>eudicotyledons</taxon>
        <taxon>Gunneridae</taxon>
        <taxon>Pentapetalae</taxon>
        <taxon>asterids</taxon>
        <taxon>lamiids</taxon>
        <taxon>Lamiales</taxon>
        <taxon>Oleaceae</taxon>
        <taxon>Oleeae</taxon>
        <taxon>Olea</taxon>
    </lineage>
</organism>
<dbReference type="Gramene" id="OE9A049767T1">
    <property type="protein sequence ID" value="OE9A049767C1"/>
    <property type="gene ID" value="OE9A049767"/>
</dbReference>
<evidence type="ECO:0000313" key="1">
    <source>
        <dbReference type="EMBL" id="CAA2981018.1"/>
    </source>
</evidence>
<dbReference type="AlphaFoldDB" id="A0A8S0RML2"/>
<accession>A0A8S0RML2</accession>
<comment type="caution">
    <text evidence="1">The sequence shown here is derived from an EMBL/GenBank/DDBJ whole genome shotgun (WGS) entry which is preliminary data.</text>
</comment>
<gene>
    <name evidence="1" type="ORF">OLEA9_A049767</name>
</gene>
<dbReference type="EMBL" id="CACTIH010003661">
    <property type="protein sequence ID" value="CAA2981018.1"/>
    <property type="molecule type" value="Genomic_DNA"/>
</dbReference>
<protein>
    <submittedName>
        <fullName evidence="1">Uncharacterized protein</fullName>
    </submittedName>
</protein>